<evidence type="ECO:0000313" key="2">
    <source>
        <dbReference type="EMBL" id="CAB1454436.1"/>
    </source>
</evidence>
<dbReference type="EMBL" id="CADEAL010004214">
    <property type="protein sequence ID" value="CAB1454436.1"/>
    <property type="molecule type" value="Genomic_DNA"/>
</dbReference>
<dbReference type="Proteomes" id="UP001153269">
    <property type="component" value="Unassembled WGS sequence"/>
</dbReference>
<dbReference type="AlphaFoldDB" id="A0A9N7VU75"/>
<organism evidence="2 3">
    <name type="scientific">Pleuronectes platessa</name>
    <name type="common">European plaice</name>
    <dbReference type="NCBI Taxonomy" id="8262"/>
    <lineage>
        <taxon>Eukaryota</taxon>
        <taxon>Metazoa</taxon>
        <taxon>Chordata</taxon>
        <taxon>Craniata</taxon>
        <taxon>Vertebrata</taxon>
        <taxon>Euteleostomi</taxon>
        <taxon>Actinopterygii</taxon>
        <taxon>Neopterygii</taxon>
        <taxon>Teleostei</taxon>
        <taxon>Neoteleostei</taxon>
        <taxon>Acanthomorphata</taxon>
        <taxon>Carangaria</taxon>
        <taxon>Pleuronectiformes</taxon>
        <taxon>Pleuronectoidei</taxon>
        <taxon>Pleuronectidae</taxon>
        <taxon>Pleuronectes</taxon>
    </lineage>
</organism>
<protein>
    <submittedName>
        <fullName evidence="2">Uncharacterized protein</fullName>
    </submittedName>
</protein>
<feature type="region of interest" description="Disordered" evidence="1">
    <location>
        <begin position="64"/>
        <end position="83"/>
    </location>
</feature>
<gene>
    <name evidence="2" type="ORF">PLEPLA_LOCUS42202</name>
</gene>
<comment type="caution">
    <text evidence="2">The sequence shown here is derived from an EMBL/GenBank/DDBJ whole genome shotgun (WGS) entry which is preliminary data.</text>
</comment>
<evidence type="ECO:0000313" key="3">
    <source>
        <dbReference type="Proteomes" id="UP001153269"/>
    </source>
</evidence>
<proteinExistence type="predicted"/>
<reference evidence="2" key="1">
    <citation type="submission" date="2020-03" db="EMBL/GenBank/DDBJ databases">
        <authorList>
            <person name="Weist P."/>
        </authorList>
    </citation>
    <scope>NUCLEOTIDE SEQUENCE</scope>
</reference>
<accession>A0A9N7VU75</accession>
<sequence>MGNVTSSPPSGRGVVTMTTSLSFTTITTQPSSSSSSSSSSLLWPLHTAAGPWELQAQIHDRRLTGGSGVDSVSGTQNQQNQQIHRNGFKRIFIHVGLFEM</sequence>
<evidence type="ECO:0000256" key="1">
    <source>
        <dbReference type="SAM" id="MobiDB-lite"/>
    </source>
</evidence>
<keyword evidence="3" id="KW-1185">Reference proteome</keyword>
<name>A0A9N7VU75_PLEPL</name>